<accession>A0AAN9JP37</accession>
<dbReference type="Proteomes" id="UP001359559">
    <property type="component" value="Unassembled WGS sequence"/>
</dbReference>
<evidence type="ECO:0000313" key="2">
    <source>
        <dbReference type="Proteomes" id="UP001359559"/>
    </source>
</evidence>
<dbReference type="AlphaFoldDB" id="A0AAN9JP37"/>
<gene>
    <name evidence="1" type="ORF">RJT34_11715</name>
</gene>
<sequence length="108" mass="12420">MCAVHIIFQIYCPYPRRHASLLRGFVTCQALIRFFVLHRIKAHVPLLVWPPDSFEFHSCKRTPQGRILNVLAITLHGSIYAQRLLHQKFPLPLLYSILVVSTACLGLK</sequence>
<reference evidence="1 2" key="1">
    <citation type="submission" date="2024-01" db="EMBL/GenBank/DDBJ databases">
        <title>The genomes of 5 underutilized Papilionoideae crops provide insights into root nodulation and disease resistance.</title>
        <authorList>
            <person name="Yuan L."/>
        </authorList>
    </citation>
    <scope>NUCLEOTIDE SEQUENCE [LARGE SCALE GENOMIC DNA]</scope>
    <source>
        <strain evidence="1">LY-2023</strain>
        <tissue evidence="1">Leaf</tissue>
    </source>
</reference>
<comment type="caution">
    <text evidence="1">The sequence shown here is derived from an EMBL/GenBank/DDBJ whole genome shotgun (WGS) entry which is preliminary data.</text>
</comment>
<dbReference type="EMBL" id="JAYKXN010000003">
    <property type="protein sequence ID" value="KAK7300864.1"/>
    <property type="molecule type" value="Genomic_DNA"/>
</dbReference>
<name>A0AAN9JP37_CLITE</name>
<evidence type="ECO:0000313" key="1">
    <source>
        <dbReference type="EMBL" id="KAK7300864.1"/>
    </source>
</evidence>
<proteinExistence type="predicted"/>
<keyword evidence="2" id="KW-1185">Reference proteome</keyword>
<organism evidence="1 2">
    <name type="scientific">Clitoria ternatea</name>
    <name type="common">Butterfly pea</name>
    <dbReference type="NCBI Taxonomy" id="43366"/>
    <lineage>
        <taxon>Eukaryota</taxon>
        <taxon>Viridiplantae</taxon>
        <taxon>Streptophyta</taxon>
        <taxon>Embryophyta</taxon>
        <taxon>Tracheophyta</taxon>
        <taxon>Spermatophyta</taxon>
        <taxon>Magnoliopsida</taxon>
        <taxon>eudicotyledons</taxon>
        <taxon>Gunneridae</taxon>
        <taxon>Pentapetalae</taxon>
        <taxon>rosids</taxon>
        <taxon>fabids</taxon>
        <taxon>Fabales</taxon>
        <taxon>Fabaceae</taxon>
        <taxon>Papilionoideae</taxon>
        <taxon>50 kb inversion clade</taxon>
        <taxon>NPAAA clade</taxon>
        <taxon>indigoferoid/millettioid clade</taxon>
        <taxon>Phaseoleae</taxon>
        <taxon>Clitoria</taxon>
    </lineage>
</organism>
<protein>
    <submittedName>
        <fullName evidence="1">Uncharacterized protein</fullName>
    </submittedName>
</protein>